<dbReference type="SUPFAM" id="SSF48264">
    <property type="entry name" value="Cytochrome P450"/>
    <property type="match status" value="1"/>
</dbReference>
<keyword evidence="5 9" id="KW-0560">Oxidoreductase</keyword>
<evidence type="ECO:0000256" key="5">
    <source>
        <dbReference type="ARBA" id="ARBA00023002"/>
    </source>
</evidence>
<keyword evidence="11" id="KW-1185">Reference proteome</keyword>
<comment type="cofactor">
    <cofactor evidence="1 8">
        <name>heme</name>
        <dbReference type="ChEBI" id="CHEBI:30413"/>
    </cofactor>
</comment>
<dbReference type="GO" id="GO:0020037">
    <property type="term" value="F:heme binding"/>
    <property type="evidence" value="ECO:0007669"/>
    <property type="project" value="InterPro"/>
</dbReference>
<comment type="caution">
    <text evidence="10">The sequence shown here is derived from an EMBL/GenBank/DDBJ whole genome shotgun (WGS) entry which is preliminary data.</text>
</comment>
<dbReference type="Proteomes" id="UP001219518">
    <property type="component" value="Unassembled WGS sequence"/>
</dbReference>
<accession>A0AAE1L779</accession>
<dbReference type="InterPro" id="IPR002401">
    <property type="entry name" value="Cyt_P450_E_grp-I"/>
</dbReference>
<dbReference type="PRINTS" id="PR00463">
    <property type="entry name" value="EP450I"/>
</dbReference>
<evidence type="ECO:0000256" key="6">
    <source>
        <dbReference type="ARBA" id="ARBA00023004"/>
    </source>
</evidence>
<evidence type="ECO:0000313" key="11">
    <source>
        <dbReference type="Proteomes" id="UP001219518"/>
    </source>
</evidence>
<evidence type="ECO:0000256" key="3">
    <source>
        <dbReference type="ARBA" id="ARBA00022617"/>
    </source>
</evidence>
<evidence type="ECO:0000256" key="8">
    <source>
        <dbReference type="PIRSR" id="PIRSR602401-1"/>
    </source>
</evidence>
<organism evidence="10 11">
    <name type="scientific">Frankliniella fusca</name>
    <dbReference type="NCBI Taxonomy" id="407009"/>
    <lineage>
        <taxon>Eukaryota</taxon>
        <taxon>Metazoa</taxon>
        <taxon>Ecdysozoa</taxon>
        <taxon>Arthropoda</taxon>
        <taxon>Hexapoda</taxon>
        <taxon>Insecta</taxon>
        <taxon>Pterygota</taxon>
        <taxon>Neoptera</taxon>
        <taxon>Paraneoptera</taxon>
        <taxon>Thysanoptera</taxon>
        <taxon>Terebrantia</taxon>
        <taxon>Thripoidea</taxon>
        <taxon>Thripidae</taxon>
        <taxon>Frankliniella</taxon>
    </lineage>
</organism>
<keyword evidence="7 9" id="KW-0503">Monooxygenase</keyword>
<evidence type="ECO:0000256" key="9">
    <source>
        <dbReference type="RuleBase" id="RU000461"/>
    </source>
</evidence>
<dbReference type="Pfam" id="PF00067">
    <property type="entry name" value="p450"/>
    <property type="match status" value="1"/>
</dbReference>
<proteinExistence type="inferred from homology"/>
<keyword evidence="3 8" id="KW-0349">Heme</keyword>
<dbReference type="Gene3D" id="1.10.630.10">
    <property type="entry name" value="Cytochrome P450"/>
    <property type="match status" value="1"/>
</dbReference>
<keyword evidence="6 8" id="KW-0408">Iron</keyword>
<comment type="similarity">
    <text evidence="2 9">Belongs to the cytochrome P450 family.</text>
</comment>
<feature type="binding site" description="axial binding residue" evidence="8">
    <location>
        <position position="245"/>
    </location>
    <ligand>
        <name>heme</name>
        <dbReference type="ChEBI" id="CHEBI:30413"/>
    </ligand>
    <ligandPart>
        <name>Fe</name>
        <dbReference type="ChEBI" id="CHEBI:18248"/>
    </ligandPart>
</feature>
<keyword evidence="4 8" id="KW-0479">Metal-binding</keyword>
<dbReference type="InterPro" id="IPR017972">
    <property type="entry name" value="Cyt_P450_CS"/>
</dbReference>
<dbReference type="InterPro" id="IPR050196">
    <property type="entry name" value="Cytochrome_P450_Monoox"/>
</dbReference>
<dbReference type="InterPro" id="IPR001128">
    <property type="entry name" value="Cyt_P450"/>
</dbReference>
<evidence type="ECO:0000256" key="4">
    <source>
        <dbReference type="ARBA" id="ARBA00022723"/>
    </source>
</evidence>
<dbReference type="InterPro" id="IPR036396">
    <property type="entry name" value="Cyt_P450_sf"/>
</dbReference>
<dbReference type="PANTHER" id="PTHR24291:SF201">
    <property type="entry name" value="CYTOCHROME P450, FAMILY 4, SUBFAMILY B, POLYPEPTIDE 7"/>
    <property type="match status" value="1"/>
</dbReference>
<dbReference type="AlphaFoldDB" id="A0AAE1L779"/>
<evidence type="ECO:0000256" key="7">
    <source>
        <dbReference type="ARBA" id="ARBA00023033"/>
    </source>
</evidence>
<dbReference type="EMBL" id="JAHWGI010000057">
    <property type="protein sequence ID" value="KAK3908374.1"/>
    <property type="molecule type" value="Genomic_DNA"/>
</dbReference>
<reference evidence="10" key="1">
    <citation type="submission" date="2021-07" db="EMBL/GenBank/DDBJ databases">
        <authorList>
            <person name="Catto M.A."/>
            <person name="Jacobson A."/>
            <person name="Kennedy G."/>
            <person name="Labadie P."/>
            <person name="Hunt B.G."/>
            <person name="Srinivasan R."/>
        </authorList>
    </citation>
    <scope>NUCLEOTIDE SEQUENCE</scope>
    <source>
        <strain evidence="10">PL_HMW_Pooled</strain>
        <tissue evidence="10">Head</tissue>
    </source>
</reference>
<dbReference type="GO" id="GO:0016705">
    <property type="term" value="F:oxidoreductase activity, acting on paired donors, with incorporation or reduction of molecular oxygen"/>
    <property type="evidence" value="ECO:0007669"/>
    <property type="project" value="InterPro"/>
</dbReference>
<reference evidence="10" key="2">
    <citation type="journal article" date="2023" name="BMC Genomics">
        <title>Pest status, molecular evolution, and epigenetic factors derived from the genome assembly of Frankliniella fusca, a thysanopteran phytovirus vector.</title>
        <authorList>
            <person name="Catto M.A."/>
            <person name="Labadie P.E."/>
            <person name="Jacobson A.L."/>
            <person name="Kennedy G.G."/>
            <person name="Srinivasan R."/>
            <person name="Hunt B.G."/>
        </authorList>
    </citation>
    <scope>NUCLEOTIDE SEQUENCE</scope>
    <source>
        <strain evidence="10">PL_HMW_Pooled</strain>
    </source>
</reference>
<protein>
    <submittedName>
        <fullName evidence="10">Cytochrome P450 4C1</fullName>
    </submittedName>
</protein>
<dbReference type="PROSITE" id="PS00086">
    <property type="entry name" value="CYTOCHROME_P450"/>
    <property type="match status" value="1"/>
</dbReference>
<evidence type="ECO:0000313" key="10">
    <source>
        <dbReference type="EMBL" id="KAK3908374.1"/>
    </source>
</evidence>
<name>A0AAE1L779_9NEOP</name>
<gene>
    <name evidence="10" type="ORF">KUF71_003258</name>
</gene>
<dbReference type="GO" id="GO:0005506">
    <property type="term" value="F:iron ion binding"/>
    <property type="evidence" value="ECO:0007669"/>
    <property type="project" value="InterPro"/>
</dbReference>
<evidence type="ECO:0000256" key="1">
    <source>
        <dbReference type="ARBA" id="ARBA00001971"/>
    </source>
</evidence>
<dbReference type="GO" id="GO:0004497">
    <property type="term" value="F:monooxygenase activity"/>
    <property type="evidence" value="ECO:0007669"/>
    <property type="project" value="UniProtKB-KW"/>
</dbReference>
<dbReference type="PRINTS" id="PR00385">
    <property type="entry name" value="P450"/>
</dbReference>
<evidence type="ECO:0000256" key="2">
    <source>
        <dbReference type="ARBA" id="ARBA00010617"/>
    </source>
</evidence>
<dbReference type="PANTHER" id="PTHR24291">
    <property type="entry name" value="CYTOCHROME P450 FAMILY 4"/>
    <property type="match status" value="1"/>
</dbReference>
<sequence>MTFIESFLRSVLDRSLNVFLRPDFIYNRTAAGKRLRAGLEEIESLSSAIIDQVREELDSKPASASSEYFIKERRTLVEILMQHGRQPGEYRMSEEEIRDELKINAGAAIETTASALCLFLKVLSLRPDVQDRLHRELVEVFGGTDRPLRADDLPRLEYTERFIKETMRVFPPTPFVARQVHRDTELASYKLPAGTTLLLNIFGAHRDPEHWPDPLVFDPDRFLGERSAGRHPCAYLPFSAGARNCIGMRYAMMNMKTFLATVLREWRVERADDPYTDMHHLPLTFDISLRIVGGTRVVFRRRV</sequence>